<comment type="caution">
    <text evidence="1">The sequence shown here is derived from an EMBL/GenBank/DDBJ whole genome shotgun (WGS) entry which is preliminary data.</text>
</comment>
<proteinExistence type="predicted"/>
<sequence length="170" mass="19332">MYASYVLVVICLSRIIVPSVSSLARKIARADTKALAIDGTHSYKSKYNYLQSPNLQIFPTKQIVRVLESVSSPTASAGVRNILVNLDALMLYNMHNFFSTFFLLHAIQKKWKLKRQKKRPALIRHSHYGKIGFSGTQYLSPKATSVLRKLFCSFYMTLYENTTKNGIVFS</sequence>
<accession>A0ACC0BWY9</accession>
<evidence type="ECO:0000313" key="1">
    <source>
        <dbReference type="EMBL" id="KAI5677053.1"/>
    </source>
</evidence>
<dbReference type="Proteomes" id="UP001060085">
    <property type="component" value="Linkage Group LG02"/>
</dbReference>
<name>A0ACC0BWY9_CATRO</name>
<gene>
    <name evidence="1" type="ORF">M9H77_08003</name>
</gene>
<dbReference type="EMBL" id="CM044702">
    <property type="protein sequence ID" value="KAI5677053.1"/>
    <property type="molecule type" value="Genomic_DNA"/>
</dbReference>
<keyword evidence="2" id="KW-1185">Reference proteome</keyword>
<evidence type="ECO:0000313" key="2">
    <source>
        <dbReference type="Proteomes" id="UP001060085"/>
    </source>
</evidence>
<protein>
    <submittedName>
        <fullName evidence="1">Uncharacterized protein</fullName>
    </submittedName>
</protein>
<reference evidence="2" key="1">
    <citation type="journal article" date="2023" name="Nat. Plants">
        <title>Single-cell RNA sequencing provides a high-resolution roadmap for understanding the multicellular compartmentation of specialized metabolism.</title>
        <authorList>
            <person name="Sun S."/>
            <person name="Shen X."/>
            <person name="Li Y."/>
            <person name="Li Y."/>
            <person name="Wang S."/>
            <person name="Li R."/>
            <person name="Zhang H."/>
            <person name="Shen G."/>
            <person name="Guo B."/>
            <person name="Wei J."/>
            <person name="Xu J."/>
            <person name="St-Pierre B."/>
            <person name="Chen S."/>
            <person name="Sun C."/>
        </authorList>
    </citation>
    <scope>NUCLEOTIDE SEQUENCE [LARGE SCALE GENOMIC DNA]</scope>
</reference>
<organism evidence="1 2">
    <name type="scientific">Catharanthus roseus</name>
    <name type="common">Madagascar periwinkle</name>
    <name type="synonym">Vinca rosea</name>
    <dbReference type="NCBI Taxonomy" id="4058"/>
    <lineage>
        <taxon>Eukaryota</taxon>
        <taxon>Viridiplantae</taxon>
        <taxon>Streptophyta</taxon>
        <taxon>Embryophyta</taxon>
        <taxon>Tracheophyta</taxon>
        <taxon>Spermatophyta</taxon>
        <taxon>Magnoliopsida</taxon>
        <taxon>eudicotyledons</taxon>
        <taxon>Gunneridae</taxon>
        <taxon>Pentapetalae</taxon>
        <taxon>asterids</taxon>
        <taxon>lamiids</taxon>
        <taxon>Gentianales</taxon>
        <taxon>Apocynaceae</taxon>
        <taxon>Rauvolfioideae</taxon>
        <taxon>Vinceae</taxon>
        <taxon>Catharanthinae</taxon>
        <taxon>Catharanthus</taxon>
    </lineage>
</organism>